<feature type="region of interest" description="Disordered" evidence="1">
    <location>
        <begin position="285"/>
        <end position="309"/>
    </location>
</feature>
<dbReference type="Proteomes" id="UP001499979">
    <property type="component" value="Unassembled WGS sequence"/>
</dbReference>
<dbReference type="SUPFAM" id="SSF52540">
    <property type="entry name" value="P-loop containing nucleoside triphosphate hydrolases"/>
    <property type="match status" value="1"/>
</dbReference>
<dbReference type="InterPro" id="IPR027417">
    <property type="entry name" value="P-loop_NTPase"/>
</dbReference>
<evidence type="ECO:0000313" key="3">
    <source>
        <dbReference type="Proteomes" id="UP001499979"/>
    </source>
</evidence>
<protein>
    <submittedName>
        <fullName evidence="2">Uncharacterized protein</fullName>
    </submittedName>
</protein>
<comment type="caution">
    <text evidence="2">The sequence shown here is derived from an EMBL/GenBank/DDBJ whole genome shotgun (WGS) entry which is preliminary data.</text>
</comment>
<evidence type="ECO:0000313" key="2">
    <source>
        <dbReference type="EMBL" id="GAA1150823.1"/>
    </source>
</evidence>
<proteinExistence type="predicted"/>
<gene>
    <name evidence="2" type="ORF">GCM10009606_31790</name>
</gene>
<organism evidence="2 3">
    <name type="scientific">Nocardioides aquiterrae</name>
    <dbReference type="NCBI Taxonomy" id="203799"/>
    <lineage>
        <taxon>Bacteria</taxon>
        <taxon>Bacillati</taxon>
        <taxon>Actinomycetota</taxon>
        <taxon>Actinomycetes</taxon>
        <taxon>Propionibacteriales</taxon>
        <taxon>Nocardioidaceae</taxon>
        <taxon>Nocardioides</taxon>
    </lineage>
</organism>
<evidence type="ECO:0000256" key="1">
    <source>
        <dbReference type="SAM" id="MobiDB-lite"/>
    </source>
</evidence>
<dbReference type="EMBL" id="BAAAJE010000016">
    <property type="protein sequence ID" value="GAA1150823.1"/>
    <property type="molecule type" value="Genomic_DNA"/>
</dbReference>
<dbReference type="Gene3D" id="3.40.50.300">
    <property type="entry name" value="P-loop containing nucleotide triphosphate hydrolases"/>
    <property type="match status" value="1"/>
</dbReference>
<name>A0ABP4F3K0_9ACTN</name>
<reference evidence="3" key="1">
    <citation type="journal article" date="2019" name="Int. J. Syst. Evol. Microbiol.">
        <title>The Global Catalogue of Microorganisms (GCM) 10K type strain sequencing project: providing services to taxonomists for standard genome sequencing and annotation.</title>
        <authorList>
            <consortium name="The Broad Institute Genomics Platform"/>
            <consortium name="The Broad Institute Genome Sequencing Center for Infectious Disease"/>
            <person name="Wu L."/>
            <person name="Ma J."/>
        </authorList>
    </citation>
    <scope>NUCLEOTIDE SEQUENCE [LARGE SCALE GENOMIC DNA]</scope>
    <source>
        <strain evidence="3">JCM 11813</strain>
    </source>
</reference>
<feature type="compositionally biased region" description="Basic residues" evidence="1">
    <location>
        <begin position="298"/>
        <end position="309"/>
    </location>
</feature>
<accession>A0ABP4F3K0</accession>
<keyword evidence="3" id="KW-1185">Reference proteome</keyword>
<sequence>MDDQAPPQISDVGRYGRYLLHRFVAKARTVDQQTFRSLIGDHVGPAVHDLPVTLEQWPAYEHVNVQGALDVVLEEHGDDARVIGVAGHRHQGPFGIADLLGQDPAYAMHGPRPGNVTRVSLPSGPGGQTRECLRIAVILLADGADRTALLLRGPDPEGHSQDVSVEIVSTRPQRAEELGRRLRDLALEHNVYRGQVVSFGRSMFGERGSLLRIHERPAMSADELILPASTFDDLRRQVVGVARNSERLRAAGQHLKRGLLLYGPPGVGKTHSVRYLISALVAPPSWSSPARPCTGSARRARSPARCSRP</sequence>